<accession>C0G6Z9</accession>
<reference evidence="1 2" key="1">
    <citation type="submission" date="2009-03" db="EMBL/GenBank/DDBJ databases">
        <authorList>
            <person name="Setubal J.C."/>
            <person name="Boyle S."/>
            <person name="Crasta O.R."/>
            <person name="Gillespie J.J."/>
            <person name="Kenyon R.W."/>
            <person name="Lu J."/>
            <person name="Mane S."/>
            <person name="Nagrani S."/>
            <person name="Shallom J.M."/>
            <person name="Shallom S."/>
            <person name="Shukla M."/>
            <person name="Snyder E.E."/>
            <person name="Sobral B.W."/>
            <person name="Wattam A.R."/>
            <person name="Will R."/>
            <person name="Williams K."/>
            <person name="Yoo H."/>
            <person name="Bruce D.H."/>
            <person name="Detter C."/>
            <person name="Munk C."/>
            <person name="Brettin T.S."/>
            <person name="Ficht T."/>
        </authorList>
    </citation>
    <scope>NUCLEOTIDE SEQUENCE [LARGE SCALE GENOMIC DNA]</scope>
    <source>
        <strain evidence="1 2">Cudo</strain>
    </source>
</reference>
<dbReference type="AlphaFoldDB" id="C0G6Z9"/>
<organism evidence="1 2">
    <name type="scientific">Brucella ceti str. Cudo</name>
    <dbReference type="NCBI Taxonomy" id="595497"/>
    <lineage>
        <taxon>Bacteria</taxon>
        <taxon>Pseudomonadati</taxon>
        <taxon>Pseudomonadota</taxon>
        <taxon>Alphaproteobacteria</taxon>
        <taxon>Hyphomicrobiales</taxon>
        <taxon>Brucellaceae</taxon>
        <taxon>Brucella/Ochrobactrum group</taxon>
        <taxon>Brucella</taxon>
    </lineage>
</organism>
<evidence type="ECO:0000313" key="1">
    <source>
        <dbReference type="EMBL" id="EEH14783.1"/>
    </source>
</evidence>
<sequence length="36" mass="3806">MAPFAIQRNIGAFAAAQECSLPQDAMKNGAIKTRKG</sequence>
<dbReference type="EMBL" id="ACJD01000003">
    <property type="protein sequence ID" value="EEH14783.1"/>
    <property type="molecule type" value="Genomic_DNA"/>
</dbReference>
<comment type="caution">
    <text evidence="1">The sequence shown here is derived from an EMBL/GenBank/DDBJ whole genome shotgun (WGS) entry which is preliminary data.</text>
</comment>
<name>C0G6Z9_9HYPH</name>
<protein>
    <submittedName>
        <fullName evidence="1">Uncharacterized protein</fullName>
    </submittedName>
</protein>
<dbReference type="Proteomes" id="UP000003678">
    <property type="component" value="Unassembled WGS sequence"/>
</dbReference>
<evidence type="ECO:0000313" key="2">
    <source>
        <dbReference type="Proteomes" id="UP000003678"/>
    </source>
</evidence>
<proteinExistence type="predicted"/>
<gene>
    <name evidence="1" type="ORF">BCETI_3000557</name>
</gene>